<protein>
    <recommendedName>
        <fullName evidence="2">Chlorhexidine efflux transporter domain-containing protein</fullName>
    </recommendedName>
</protein>
<feature type="transmembrane region" description="Helical" evidence="1">
    <location>
        <begin position="80"/>
        <end position="99"/>
    </location>
</feature>
<proteinExistence type="predicted"/>
<organism evidence="3 4">
    <name type="scientific">Cellvibrio mixtus</name>
    <dbReference type="NCBI Taxonomy" id="39650"/>
    <lineage>
        <taxon>Bacteria</taxon>
        <taxon>Pseudomonadati</taxon>
        <taxon>Pseudomonadota</taxon>
        <taxon>Gammaproteobacteria</taxon>
        <taxon>Cellvibrionales</taxon>
        <taxon>Cellvibrionaceae</taxon>
        <taxon>Cellvibrio</taxon>
    </lineage>
</organism>
<dbReference type="EMBL" id="NHNI01000001">
    <property type="protein sequence ID" value="OZY87435.1"/>
    <property type="molecule type" value="Genomic_DNA"/>
</dbReference>
<feature type="domain" description="Chlorhexidine efflux transporter" evidence="2">
    <location>
        <begin position="71"/>
        <end position="133"/>
    </location>
</feature>
<keyword evidence="4" id="KW-1185">Reference proteome</keyword>
<gene>
    <name evidence="3" type="ORF">CBP51_10790</name>
</gene>
<dbReference type="InterPro" id="IPR058208">
    <property type="entry name" value="PACE"/>
</dbReference>
<dbReference type="NCBIfam" id="NF033664">
    <property type="entry name" value="PACE_transport"/>
    <property type="match status" value="1"/>
</dbReference>
<evidence type="ECO:0000313" key="4">
    <source>
        <dbReference type="Proteomes" id="UP000216101"/>
    </source>
</evidence>
<dbReference type="Pfam" id="PF05232">
    <property type="entry name" value="BTP"/>
    <property type="match status" value="2"/>
</dbReference>
<dbReference type="AlphaFoldDB" id="A0A266QC64"/>
<evidence type="ECO:0000259" key="2">
    <source>
        <dbReference type="Pfam" id="PF05232"/>
    </source>
</evidence>
<comment type="caution">
    <text evidence="3">The sequence shown here is derived from an EMBL/GenBank/DDBJ whole genome shotgun (WGS) entry which is preliminary data.</text>
</comment>
<feature type="transmembrane region" description="Helical" evidence="1">
    <location>
        <begin position="111"/>
        <end position="138"/>
    </location>
</feature>
<reference evidence="4" key="1">
    <citation type="submission" date="2017-05" db="EMBL/GenBank/DDBJ databases">
        <authorList>
            <person name="Barney B.M."/>
        </authorList>
    </citation>
    <scope>NUCLEOTIDE SEQUENCE [LARGE SCALE GENOMIC DNA]</scope>
    <source>
        <strain evidence="4">PSBB022</strain>
    </source>
</reference>
<feature type="domain" description="Chlorhexidine efflux transporter" evidence="2">
    <location>
        <begin position="3"/>
        <end position="65"/>
    </location>
</feature>
<keyword evidence="1" id="KW-1133">Transmembrane helix</keyword>
<dbReference type="Proteomes" id="UP000216101">
    <property type="component" value="Unassembled WGS sequence"/>
</dbReference>
<accession>A0A266QC64</accession>
<keyword evidence="1" id="KW-0812">Transmembrane</keyword>
<keyword evidence="1" id="KW-0472">Membrane</keyword>
<evidence type="ECO:0000256" key="1">
    <source>
        <dbReference type="SAM" id="Phobius"/>
    </source>
</evidence>
<dbReference type="InterPro" id="IPR007896">
    <property type="entry name" value="BTP_bacteria"/>
</dbReference>
<feature type="transmembrane region" description="Helical" evidence="1">
    <location>
        <begin position="7"/>
        <end position="26"/>
    </location>
</feature>
<name>A0A266QC64_9GAMM</name>
<evidence type="ECO:0000313" key="3">
    <source>
        <dbReference type="EMBL" id="OZY87435.1"/>
    </source>
</evidence>
<feature type="transmembrane region" description="Helical" evidence="1">
    <location>
        <begin position="38"/>
        <end position="59"/>
    </location>
</feature>
<sequence length="140" mass="15489">MQGIKRRVVYVGLYELVAIILSAILLEWMTSAGAAHSIGIAIAASAVAIVWNLLFNYGFEWWEQRNQHKGRSIGVRLLHALGFEGGLVVFLVPIIALWLDVSFMEALVMDLGLLAFFLIYTFVFSWVFDAIFGLPAAVAA</sequence>